<accession>A0A284VQZ2</accession>
<keyword evidence="2" id="KW-1185">Reference proteome</keyword>
<dbReference type="Proteomes" id="UP000218615">
    <property type="component" value="Unassembled WGS sequence"/>
</dbReference>
<dbReference type="EMBL" id="FZMP01000193">
    <property type="protein sequence ID" value="SNQ61695.1"/>
    <property type="molecule type" value="Genomic_DNA"/>
</dbReference>
<dbReference type="AlphaFoldDB" id="A0A284VQZ2"/>
<sequence>MSIGGKIVLGTPQERVRLLKAGVDGKLIEKLYIERNNIIIVGNHLLFDQFDDTSKKIKAQVVSFDHRVIKCPRRCAHYQGILADWAVCI</sequence>
<gene>
    <name evidence="1" type="ORF">MNV_470026</name>
</gene>
<evidence type="ECO:0000313" key="1">
    <source>
        <dbReference type="EMBL" id="SNQ61695.1"/>
    </source>
</evidence>
<protein>
    <submittedName>
        <fullName evidence="1">Uncharacterized protein</fullName>
    </submittedName>
</protein>
<evidence type="ECO:0000313" key="2">
    <source>
        <dbReference type="Proteomes" id="UP000218615"/>
    </source>
</evidence>
<name>A0A284VQZ2_9EURY</name>
<reference evidence="2" key="1">
    <citation type="submission" date="2017-06" db="EMBL/GenBank/DDBJ databases">
        <authorList>
            <person name="Cremers G."/>
        </authorList>
    </citation>
    <scope>NUCLEOTIDE SEQUENCE [LARGE SCALE GENOMIC DNA]</scope>
</reference>
<proteinExistence type="predicted"/>
<organism evidence="1 2">
    <name type="scientific">Candidatus Methanoperedens nitratireducens</name>
    <dbReference type="NCBI Taxonomy" id="1392998"/>
    <lineage>
        <taxon>Archaea</taxon>
        <taxon>Methanobacteriati</taxon>
        <taxon>Methanobacteriota</taxon>
        <taxon>Stenosarchaea group</taxon>
        <taxon>Methanomicrobia</taxon>
        <taxon>Methanosarcinales</taxon>
        <taxon>ANME-2 cluster</taxon>
        <taxon>Candidatus Methanoperedentaceae</taxon>
        <taxon>Candidatus Methanoperedens</taxon>
    </lineage>
</organism>
<dbReference type="RefSeq" id="WP_096206352.1">
    <property type="nucleotide sequence ID" value="NZ_FZMP01000193.1"/>
</dbReference>